<dbReference type="EMBL" id="QGKV02001507">
    <property type="protein sequence ID" value="KAF3529417.1"/>
    <property type="molecule type" value="Genomic_DNA"/>
</dbReference>
<evidence type="ECO:0000256" key="4">
    <source>
        <dbReference type="ARBA" id="ARBA00023125"/>
    </source>
</evidence>
<keyword evidence="5" id="KW-0539">Nucleus</keyword>
<evidence type="ECO:0000256" key="2">
    <source>
        <dbReference type="ARBA" id="ARBA00004286"/>
    </source>
</evidence>
<dbReference type="PANTHER" id="PTHR46267:SF11">
    <property type="entry name" value="TELOMERE REPEAT-BINDING FACTOR 2"/>
    <property type="match status" value="1"/>
</dbReference>
<gene>
    <name evidence="6" type="ORF">DY000_02042105</name>
</gene>
<evidence type="ECO:0000313" key="7">
    <source>
        <dbReference type="Proteomes" id="UP000266723"/>
    </source>
</evidence>
<keyword evidence="3" id="KW-0158">Chromosome</keyword>
<organism evidence="6 7">
    <name type="scientific">Brassica cretica</name>
    <name type="common">Mustard</name>
    <dbReference type="NCBI Taxonomy" id="69181"/>
    <lineage>
        <taxon>Eukaryota</taxon>
        <taxon>Viridiplantae</taxon>
        <taxon>Streptophyta</taxon>
        <taxon>Embryophyta</taxon>
        <taxon>Tracheophyta</taxon>
        <taxon>Spermatophyta</taxon>
        <taxon>Magnoliopsida</taxon>
        <taxon>eudicotyledons</taxon>
        <taxon>Gunneridae</taxon>
        <taxon>Pentapetalae</taxon>
        <taxon>rosids</taxon>
        <taxon>malvids</taxon>
        <taxon>Brassicales</taxon>
        <taxon>Brassicaceae</taxon>
        <taxon>Brassiceae</taxon>
        <taxon>Brassica</taxon>
    </lineage>
</organism>
<comment type="subcellular location">
    <subcellularLocation>
        <location evidence="2">Chromosome</location>
    </subcellularLocation>
    <subcellularLocation>
        <location evidence="1">Nucleus</location>
    </subcellularLocation>
</comment>
<evidence type="ECO:0000313" key="6">
    <source>
        <dbReference type="EMBL" id="KAF3529417.1"/>
    </source>
</evidence>
<evidence type="ECO:0008006" key="8">
    <source>
        <dbReference type="Google" id="ProtNLM"/>
    </source>
</evidence>
<evidence type="ECO:0000256" key="3">
    <source>
        <dbReference type="ARBA" id="ARBA00022454"/>
    </source>
</evidence>
<sequence length="451" mass="50368">MIKWRYCPELVQFHGFISVEVLLDTPPGSPKNCPEAKGGSIRVQISLLKPVSFYMVKPMFCPSRDQSSPVKSSIGVVEFHLELREDRVAYRVECSRCYMVDLLVVMLVLHVLCHIGRTTTTSGAKPAHARHVLGWTSISSVSYSAGSRKPLIRWIGKTHIDGVLTLSPKSGLGWWILKLCGIIGWPIMFPLLEARSWQEAKANLVTVALGKDDRIAWCWTLGPPVALGRGVKFVTLTGSSLARHIALPDHGVGLDGQSCTCLIVGWPVGLSSPTLGVDRPSVIFSFDCWPLDRPMLRTVRGCYMADERKLRDDPCYCPRFFFCLLRIETAYRPGLAVEMMKVMFQPRHVELYCLFFSLDKIILEAITNLKEPRGPDRTSIFRSRSEGELFMIKRMTGQEAAETAARAVAEEEFGITEAEEAAKEVDRAEAEAEAAQIYAKAAVKIFEVQDQ</sequence>
<dbReference type="InterPro" id="IPR044597">
    <property type="entry name" value="SMH1-6"/>
</dbReference>
<accession>A0ABQ7BAR3</accession>
<evidence type="ECO:0000256" key="1">
    <source>
        <dbReference type="ARBA" id="ARBA00004123"/>
    </source>
</evidence>
<keyword evidence="4" id="KW-0238">DNA-binding</keyword>
<comment type="caution">
    <text evidence="6">The sequence shown here is derived from an EMBL/GenBank/DDBJ whole genome shotgun (WGS) entry which is preliminary data.</text>
</comment>
<proteinExistence type="predicted"/>
<protein>
    <recommendedName>
        <fullName evidence="8">Flotillin-like</fullName>
    </recommendedName>
</protein>
<dbReference type="PANTHER" id="PTHR46267">
    <property type="entry name" value="SINGLE MYB HISTONE 4"/>
    <property type="match status" value="1"/>
</dbReference>
<reference evidence="6 7" key="1">
    <citation type="journal article" date="2020" name="BMC Genomics">
        <title>Intraspecific diversification of the crop wild relative Brassica cretica Lam. using demographic model selection.</title>
        <authorList>
            <person name="Kioukis A."/>
            <person name="Michalopoulou V.A."/>
            <person name="Briers L."/>
            <person name="Pirintsos S."/>
            <person name="Studholme D.J."/>
            <person name="Pavlidis P."/>
            <person name="Sarris P.F."/>
        </authorList>
    </citation>
    <scope>NUCLEOTIDE SEQUENCE [LARGE SCALE GENOMIC DNA]</scope>
    <source>
        <strain evidence="7">cv. PFS-1207/04</strain>
    </source>
</reference>
<dbReference type="Proteomes" id="UP000266723">
    <property type="component" value="Unassembled WGS sequence"/>
</dbReference>
<evidence type="ECO:0000256" key="5">
    <source>
        <dbReference type="ARBA" id="ARBA00023242"/>
    </source>
</evidence>
<keyword evidence="7" id="KW-1185">Reference proteome</keyword>
<name>A0ABQ7BAR3_BRACR</name>